<dbReference type="SUPFAM" id="SSF53850">
    <property type="entry name" value="Periplasmic binding protein-like II"/>
    <property type="match status" value="1"/>
</dbReference>
<dbReference type="PANTHER" id="PTHR30294">
    <property type="entry name" value="MEMBRANE COMPONENT OF ABC TRANSPORTER YHHJ-RELATED"/>
    <property type="match status" value="1"/>
</dbReference>
<evidence type="ECO:0000256" key="5">
    <source>
        <dbReference type="ARBA" id="ARBA00023136"/>
    </source>
</evidence>
<evidence type="ECO:0000256" key="3">
    <source>
        <dbReference type="ARBA" id="ARBA00022692"/>
    </source>
</evidence>
<keyword evidence="9" id="KW-1185">Reference proteome</keyword>
<keyword evidence="2" id="KW-1003">Cell membrane</keyword>
<dbReference type="GO" id="GO:0005886">
    <property type="term" value="C:plasma membrane"/>
    <property type="evidence" value="ECO:0007669"/>
    <property type="project" value="UniProtKB-SubCell"/>
</dbReference>
<evidence type="ECO:0000313" key="9">
    <source>
        <dbReference type="Proteomes" id="UP000251993"/>
    </source>
</evidence>
<dbReference type="KEGG" id="run:DR864_20805"/>
<keyword evidence="5 6" id="KW-0472">Membrane</keyword>
<organism evidence="8 9">
    <name type="scientific">Runella rosea</name>
    <dbReference type="NCBI Taxonomy" id="2259595"/>
    <lineage>
        <taxon>Bacteria</taxon>
        <taxon>Pseudomonadati</taxon>
        <taxon>Bacteroidota</taxon>
        <taxon>Cytophagia</taxon>
        <taxon>Cytophagales</taxon>
        <taxon>Spirosomataceae</taxon>
        <taxon>Runella</taxon>
    </lineage>
</organism>
<evidence type="ECO:0000313" key="8">
    <source>
        <dbReference type="EMBL" id="AXE20012.1"/>
    </source>
</evidence>
<proteinExistence type="predicted"/>
<protein>
    <submittedName>
        <fullName evidence="8">ABC transporter permease</fullName>
    </submittedName>
</protein>
<evidence type="ECO:0000256" key="2">
    <source>
        <dbReference type="ARBA" id="ARBA00022475"/>
    </source>
</evidence>
<dbReference type="RefSeq" id="WP_114068778.1">
    <property type="nucleotide sequence ID" value="NZ_CP030850.1"/>
</dbReference>
<dbReference type="InterPro" id="IPR013525">
    <property type="entry name" value="ABC2_TM"/>
</dbReference>
<feature type="transmembrane region" description="Helical" evidence="6">
    <location>
        <begin position="176"/>
        <end position="200"/>
    </location>
</feature>
<dbReference type="Proteomes" id="UP000251993">
    <property type="component" value="Chromosome"/>
</dbReference>
<reference evidence="8 9" key="1">
    <citation type="submission" date="2018-07" db="EMBL/GenBank/DDBJ databases">
        <title>Genome sequencing of Runella.</title>
        <authorList>
            <person name="Baek M.-G."/>
            <person name="Yi H."/>
        </authorList>
    </citation>
    <scope>NUCLEOTIDE SEQUENCE [LARGE SCALE GENOMIC DNA]</scope>
    <source>
        <strain evidence="8 9">HYN0085</strain>
    </source>
</reference>
<evidence type="ECO:0000256" key="6">
    <source>
        <dbReference type="SAM" id="Phobius"/>
    </source>
</evidence>
<feature type="transmembrane region" description="Helical" evidence="6">
    <location>
        <begin position="241"/>
        <end position="261"/>
    </location>
</feature>
<keyword evidence="3 6" id="KW-0812">Transmembrane</keyword>
<dbReference type="GO" id="GO:0140359">
    <property type="term" value="F:ABC-type transporter activity"/>
    <property type="evidence" value="ECO:0007669"/>
    <property type="project" value="InterPro"/>
</dbReference>
<sequence>MRNIFLVLKREYLVRVRKKSFIVMTLLTPLLIAAFYGIIIWAAVGSFNNERKTIQVIDESGLFKNKFKSDANTTFEFISGPIATAQKQLKDKEQNLLVFIPADIMDRPKGVQIYAAKNIGPMQQNRIEKIVQQELRNIKLSKAGITQQVIEEANMNVDAQTFSLNDEGKTQSSSTIAAYVAGYAAAFLLYIFILIYGAGVMQGVMEEKSNRIIEVIISSVKPFHLMMGKILGVAAVGLTQFLLWGILTFGVTTATQTLFGFNRFTATQEVLNKQAEQADPELKKEMEKSQSSTLNTVNTFMESAQSLPLAQIFICFIFYFLGGYLLYSSLYAAIGASVENQQEAGQFTFPIMLPIIASIFFAQLSINQPDGSLAFWTSMIPFTSPVVMMARIPFGVPAWEIALSMVLLVMGFVGTTWLAARIYRIGILMYGKKVNYKELSKWIFYKG</sequence>
<evidence type="ECO:0000256" key="1">
    <source>
        <dbReference type="ARBA" id="ARBA00004651"/>
    </source>
</evidence>
<accession>A0A344TMZ1</accession>
<gene>
    <name evidence="8" type="ORF">DR864_20805</name>
</gene>
<feature type="transmembrane region" description="Helical" evidence="6">
    <location>
        <begin position="398"/>
        <end position="420"/>
    </location>
</feature>
<dbReference type="Pfam" id="PF12698">
    <property type="entry name" value="ABC2_membrane_3"/>
    <property type="match status" value="1"/>
</dbReference>
<evidence type="ECO:0000259" key="7">
    <source>
        <dbReference type="Pfam" id="PF12698"/>
    </source>
</evidence>
<dbReference type="Gene3D" id="3.40.190.10">
    <property type="entry name" value="Periplasmic binding protein-like II"/>
    <property type="match status" value="1"/>
</dbReference>
<dbReference type="InterPro" id="IPR051449">
    <property type="entry name" value="ABC-2_transporter_component"/>
</dbReference>
<name>A0A344TMZ1_9BACT</name>
<feature type="transmembrane region" description="Helical" evidence="6">
    <location>
        <begin position="347"/>
        <end position="366"/>
    </location>
</feature>
<dbReference type="PANTHER" id="PTHR30294:SF29">
    <property type="entry name" value="MULTIDRUG ABC TRANSPORTER PERMEASE YBHS-RELATED"/>
    <property type="match status" value="1"/>
</dbReference>
<keyword evidence="4 6" id="KW-1133">Transmembrane helix</keyword>
<feature type="transmembrane region" description="Helical" evidence="6">
    <location>
        <begin position="21"/>
        <end position="44"/>
    </location>
</feature>
<comment type="subcellular location">
    <subcellularLocation>
        <location evidence="1">Cell membrane</location>
        <topology evidence="1">Multi-pass membrane protein</topology>
    </subcellularLocation>
</comment>
<evidence type="ECO:0000256" key="4">
    <source>
        <dbReference type="ARBA" id="ARBA00022989"/>
    </source>
</evidence>
<dbReference type="AlphaFoldDB" id="A0A344TMZ1"/>
<dbReference type="OrthoDB" id="9768837at2"/>
<dbReference type="EMBL" id="CP030850">
    <property type="protein sequence ID" value="AXE20012.1"/>
    <property type="molecule type" value="Genomic_DNA"/>
</dbReference>
<feature type="transmembrane region" description="Helical" evidence="6">
    <location>
        <begin position="309"/>
        <end position="327"/>
    </location>
</feature>
<feature type="domain" description="ABC-2 type transporter transmembrane" evidence="7">
    <location>
        <begin position="19"/>
        <end position="420"/>
    </location>
</feature>